<dbReference type="InterPro" id="IPR036249">
    <property type="entry name" value="Thioredoxin-like_sf"/>
</dbReference>
<evidence type="ECO:0000256" key="2">
    <source>
        <dbReference type="ARBA" id="ARBA00022729"/>
    </source>
</evidence>
<dbReference type="Pfam" id="PF00085">
    <property type="entry name" value="Thioredoxin"/>
    <property type="match status" value="1"/>
</dbReference>
<accession>A0A812M0Y0</accession>
<evidence type="ECO:0000256" key="1">
    <source>
        <dbReference type="ARBA" id="ARBA00006347"/>
    </source>
</evidence>
<evidence type="ECO:0000256" key="3">
    <source>
        <dbReference type="SAM" id="SignalP"/>
    </source>
</evidence>
<keyword evidence="2 3" id="KW-0732">Signal</keyword>
<protein>
    <submittedName>
        <fullName evidence="5">SEP2 protein</fullName>
    </submittedName>
</protein>
<keyword evidence="6" id="KW-1185">Reference proteome</keyword>
<dbReference type="Gene3D" id="3.40.30.10">
    <property type="entry name" value="Glutaredoxin"/>
    <property type="match status" value="1"/>
</dbReference>
<feature type="domain" description="Thioredoxin" evidence="4">
    <location>
        <begin position="3"/>
        <end position="150"/>
    </location>
</feature>
<dbReference type="GO" id="GO:0005783">
    <property type="term" value="C:endoplasmic reticulum"/>
    <property type="evidence" value="ECO:0007669"/>
    <property type="project" value="TreeGrafter"/>
</dbReference>
<evidence type="ECO:0000259" key="4">
    <source>
        <dbReference type="PROSITE" id="PS51352"/>
    </source>
</evidence>
<gene>
    <name evidence="5" type="primary">SEP2</name>
    <name evidence="5" type="ORF">SPIL2461_LOCUS4984</name>
</gene>
<dbReference type="Proteomes" id="UP000649617">
    <property type="component" value="Unassembled WGS sequence"/>
</dbReference>
<dbReference type="GO" id="GO:0003756">
    <property type="term" value="F:protein disulfide isomerase activity"/>
    <property type="evidence" value="ECO:0007669"/>
    <property type="project" value="TreeGrafter"/>
</dbReference>
<dbReference type="PANTHER" id="PTHR45672:SF3">
    <property type="entry name" value="THIOREDOXIN DOMAIN-CONTAINING PROTEIN 5"/>
    <property type="match status" value="1"/>
</dbReference>
<sequence length="194" mass="21790">MGAMPGALVRLLPLLLAFGQALELKNENFDDIVGADGKNALVLFCADFCPWCKNKLNATWTQLMSDWESSDKVLVAHIDCGQPAYEMGQLRSEGSTLSVCKKHEIDPVCDKQPGHIPAIKYFDTQQSKWFKYKRGWEPETLEAFIHERLMPKCNVKTQEHCDAKDLTWGVLMEGFGKLALWAVAGAESQIQLDE</sequence>
<comment type="caution">
    <text evidence="5">The sequence shown here is derived from an EMBL/GenBank/DDBJ whole genome shotgun (WGS) entry which is preliminary data.</text>
</comment>
<reference evidence="5" key="1">
    <citation type="submission" date="2021-02" db="EMBL/GenBank/DDBJ databases">
        <authorList>
            <person name="Dougan E. K."/>
            <person name="Rhodes N."/>
            <person name="Thang M."/>
            <person name="Chan C."/>
        </authorList>
    </citation>
    <scope>NUCLEOTIDE SEQUENCE</scope>
</reference>
<organism evidence="5 6">
    <name type="scientific">Symbiodinium pilosum</name>
    <name type="common">Dinoflagellate</name>
    <dbReference type="NCBI Taxonomy" id="2952"/>
    <lineage>
        <taxon>Eukaryota</taxon>
        <taxon>Sar</taxon>
        <taxon>Alveolata</taxon>
        <taxon>Dinophyceae</taxon>
        <taxon>Suessiales</taxon>
        <taxon>Symbiodiniaceae</taxon>
        <taxon>Symbiodinium</taxon>
    </lineage>
</organism>
<dbReference type="PANTHER" id="PTHR45672">
    <property type="entry name" value="PROTEIN DISULFIDE-ISOMERASE C17H9.14C-RELATED"/>
    <property type="match status" value="1"/>
</dbReference>
<dbReference type="PROSITE" id="PS51352">
    <property type="entry name" value="THIOREDOXIN_2"/>
    <property type="match status" value="1"/>
</dbReference>
<comment type="similarity">
    <text evidence="1">Belongs to the protein disulfide isomerase family.</text>
</comment>
<dbReference type="AlphaFoldDB" id="A0A812M0Y0"/>
<dbReference type="EMBL" id="CAJNIZ010006903">
    <property type="protein sequence ID" value="CAE7253497.1"/>
    <property type="molecule type" value="Genomic_DNA"/>
</dbReference>
<evidence type="ECO:0000313" key="6">
    <source>
        <dbReference type="Proteomes" id="UP000649617"/>
    </source>
</evidence>
<evidence type="ECO:0000313" key="5">
    <source>
        <dbReference type="EMBL" id="CAE7253497.1"/>
    </source>
</evidence>
<feature type="chain" id="PRO_5032269574" evidence="3">
    <location>
        <begin position="22"/>
        <end position="194"/>
    </location>
</feature>
<dbReference type="OrthoDB" id="10373271at2759"/>
<dbReference type="InterPro" id="IPR013766">
    <property type="entry name" value="Thioredoxin_domain"/>
</dbReference>
<name>A0A812M0Y0_SYMPI</name>
<dbReference type="GO" id="GO:0006457">
    <property type="term" value="P:protein folding"/>
    <property type="evidence" value="ECO:0007669"/>
    <property type="project" value="TreeGrafter"/>
</dbReference>
<feature type="signal peptide" evidence="3">
    <location>
        <begin position="1"/>
        <end position="21"/>
    </location>
</feature>
<proteinExistence type="inferred from homology"/>
<dbReference type="SUPFAM" id="SSF52833">
    <property type="entry name" value="Thioredoxin-like"/>
    <property type="match status" value="1"/>
</dbReference>
<dbReference type="InterPro" id="IPR051063">
    <property type="entry name" value="PDI"/>
</dbReference>